<dbReference type="EMBL" id="CAMXCT030002735">
    <property type="protein sequence ID" value="CAL4787425.1"/>
    <property type="molecule type" value="Genomic_DNA"/>
</dbReference>
<reference evidence="2 3" key="2">
    <citation type="submission" date="2024-05" db="EMBL/GenBank/DDBJ databases">
        <authorList>
            <person name="Chen Y."/>
            <person name="Shah S."/>
            <person name="Dougan E. K."/>
            <person name="Thang M."/>
            <person name="Chan C."/>
        </authorList>
    </citation>
    <scope>NUCLEOTIDE SEQUENCE [LARGE SCALE GENOMIC DNA]</scope>
</reference>
<feature type="non-terminal residue" evidence="1">
    <location>
        <position position="62"/>
    </location>
</feature>
<protein>
    <submittedName>
        <fullName evidence="1">Uncharacterized protein</fullName>
    </submittedName>
</protein>
<organism evidence="1">
    <name type="scientific">Cladocopium goreaui</name>
    <dbReference type="NCBI Taxonomy" id="2562237"/>
    <lineage>
        <taxon>Eukaryota</taxon>
        <taxon>Sar</taxon>
        <taxon>Alveolata</taxon>
        <taxon>Dinophyceae</taxon>
        <taxon>Suessiales</taxon>
        <taxon>Symbiodiniaceae</taxon>
        <taxon>Cladocopium</taxon>
    </lineage>
</organism>
<evidence type="ECO:0000313" key="2">
    <source>
        <dbReference type="EMBL" id="CAL4787425.1"/>
    </source>
</evidence>
<comment type="caution">
    <text evidence="1">The sequence shown here is derived from an EMBL/GenBank/DDBJ whole genome shotgun (WGS) entry which is preliminary data.</text>
</comment>
<reference evidence="1" key="1">
    <citation type="submission" date="2022-10" db="EMBL/GenBank/DDBJ databases">
        <authorList>
            <person name="Chen Y."/>
            <person name="Dougan E. K."/>
            <person name="Chan C."/>
            <person name="Rhodes N."/>
            <person name="Thang M."/>
        </authorList>
    </citation>
    <scope>NUCLEOTIDE SEQUENCE</scope>
</reference>
<dbReference type="AlphaFoldDB" id="A0A9P1G4V6"/>
<dbReference type="EMBL" id="CAMXCT010002735">
    <property type="protein sequence ID" value="CAI4000113.1"/>
    <property type="molecule type" value="Genomic_DNA"/>
</dbReference>
<keyword evidence="3" id="KW-1185">Reference proteome</keyword>
<dbReference type="EMBL" id="CAMXCT020002735">
    <property type="protein sequence ID" value="CAL1153488.1"/>
    <property type="molecule type" value="Genomic_DNA"/>
</dbReference>
<sequence>MSLPSSVDSAPAEYSPDIQHRVCTKALVQLQKEISGYRAGKDGRGYVHSSGECTYAVLKSRL</sequence>
<evidence type="ECO:0000313" key="3">
    <source>
        <dbReference type="Proteomes" id="UP001152797"/>
    </source>
</evidence>
<dbReference type="Proteomes" id="UP001152797">
    <property type="component" value="Unassembled WGS sequence"/>
</dbReference>
<name>A0A9P1G4V6_9DINO</name>
<evidence type="ECO:0000313" key="1">
    <source>
        <dbReference type="EMBL" id="CAI4000113.1"/>
    </source>
</evidence>
<proteinExistence type="predicted"/>
<gene>
    <name evidence="1" type="ORF">C1SCF055_LOCUS26259</name>
</gene>
<accession>A0A9P1G4V6</accession>